<accession>A0A4Y2VHE2</accession>
<gene>
    <name evidence="2" type="ORF">AVEN_134183_1</name>
</gene>
<evidence type="ECO:0000313" key="2">
    <source>
        <dbReference type="EMBL" id="GBO24733.1"/>
    </source>
</evidence>
<dbReference type="InterPro" id="IPR005135">
    <property type="entry name" value="Endo/exonuclease/phosphatase"/>
</dbReference>
<reference evidence="2 3" key="1">
    <citation type="journal article" date="2019" name="Sci. Rep.">
        <title>Orb-weaving spider Araneus ventricosus genome elucidates the spidroin gene catalogue.</title>
        <authorList>
            <person name="Kono N."/>
            <person name="Nakamura H."/>
            <person name="Ohtoshi R."/>
            <person name="Moran D.A.P."/>
            <person name="Shinohara A."/>
            <person name="Yoshida Y."/>
            <person name="Fujiwara M."/>
            <person name="Mori M."/>
            <person name="Tomita M."/>
            <person name="Arakawa K."/>
        </authorList>
    </citation>
    <scope>NUCLEOTIDE SEQUENCE [LARGE SCALE GENOMIC DNA]</scope>
</reference>
<dbReference type="EMBL" id="BGPR01047686">
    <property type="protein sequence ID" value="GBO24733.1"/>
    <property type="molecule type" value="Genomic_DNA"/>
</dbReference>
<dbReference type="GO" id="GO:0003824">
    <property type="term" value="F:catalytic activity"/>
    <property type="evidence" value="ECO:0007669"/>
    <property type="project" value="InterPro"/>
</dbReference>
<organism evidence="2 3">
    <name type="scientific">Araneus ventricosus</name>
    <name type="common">Orbweaver spider</name>
    <name type="synonym">Epeira ventricosa</name>
    <dbReference type="NCBI Taxonomy" id="182803"/>
    <lineage>
        <taxon>Eukaryota</taxon>
        <taxon>Metazoa</taxon>
        <taxon>Ecdysozoa</taxon>
        <taxon>Arthropoda</taxon>
        <taxon>Chelicerata</taxon>
        <taxon>Arachnida</taxon>
        <taxon>Araneae</taxon>
        <taxon>Araneomorphae</taxon>
        <taxon>Entelegynae</taxon>
        <taxon>Araneoidea</taxon>
        <taxon>Araneidae</taxon>
        <taxon>Araneus</taxon>
    </lineage>
</organism>
<name>A0A4Y2VHE2_ARAVE</name>
<feature type="domain" description="Endonuclease/exonuclease/phosphatase" evidence="1">
    <location>
        <begin position="32"/>
        <end position="120"/>
    </location>
</feature>
<dbReference type="Gene3D" id="3.60.10.10">
    <property type="entry name" value="Endonuclease/exonuclease/phosphatase"/>
    <property type="match status" value="1"/>
</dbReference>
<sequence length="141" mass="15892">MTRLRIGHTHFTHSKCESLEENLWKNNIRRKIVFAYNPPGNNPLNQILENALDRNTIIIWDFNSHSLRLGYKDVNQEGKIMEDFLDSSAATLIQGDGQTFLSFKGEKTNPDLTISHSNIHGFRAPGKSGKVMNLGNGLILS</sequence>
<dbReference type="InterPro" id="IPR036691">
    <property type="entry name" value="Endo/exonu/phosph_ase_sf"/>
</dbReference>
<keyword evidence="3" id="KW-1185">Reference proteome</keyword>
<dbReference type="SUPFAM" id="SSF56219">
    <property type="entry name" value="DNase I-like"/>
    <property type="match status" value="1"/>
</dbReference>
<dbReference type="Proteomes" id="UP000499080">
    <property type="component" value="Unassembled WGS sequence"/>
</dbReference>
<dbReference type="AlphaFoldDB" id="A0A4Y2VHE2"/>
<evidence type="ECO:0000259" key="1">
    <source>
        <dbReference type="Pfam" id="PF14529"/>
    </source>
</evidence>
<comment type="caution">
    <text evidence="2">The sequence shown here is derived from an EMBL/GenBank/DDBJ whole genome shotgun (WGS) entry which is preliminary data.</text>
</comment>
<dbReference type="Pfam" id="PF14529">
    <property type="entry name" value="Exo_endo_phos_2"/>
    <property type="match status" value="1"/>
</dbReference>
<protein>
    <recommendedName>
        <fullName evidence="1">Endonuclease/exonuclease/phosphatase domain-containing protein</fullName>
    </recommendedName>
</protein>
<dbReference type="OrthoDB" id="6433840at2759"/>
<proteinExistence type="predicted"/>
<evidence type="ECO:0000313" key="3">
    <source>
        <dbReference type="Proteomes" id="UP000499080"/>
    </source>
</evidence>